<comment type="caution">
    <text evidence="1">The sequence shown here is derived from an EMBL/GenBank/DDBJ whole genome shotgun (WGS) entry which is preliminary data.</text>
</comment>
<protein>
    <recommendedName>
        <fullName evidence="3">N-acetyltransferase domain-containing protein</fullName>
    </recommendedName>
</protein>
<keyword evidence="2" id="KW-1185">Reference proteome</keyword>
<dbReference type="InterPro" id="IPR016181">
    <property type="entry name" value="Acyl_CoA_acyltransferase"/>
</dbReference>
<organism evidence="1 2">
    <name type="scientific">Aquimarina celericrescens</name>
    <dbReference type="NCBI Taxonomy" id="1964542"/>
    <lineage>
        <taxon>Bacteria</taxon>
        <taxon>Pseudomonadati</taxon>
        <taxon>Bacteroidota</taxon>
        <taxon>Flavobacteriia</taxon>
        <taxon>Flavobacteriales</taxon>
        <taxon>Flavobacteriaceae</taxon>
        <taxon>Aquimarina</taxon>
    </lineage>
</organism>
<gene>
    <name evidence="1" type="ORF">ACFSJT_01535</name>
</gene>
<reference evidence="2" key="1">
    <citation type="journal article" date="2019" name="Int. J. Syst. Evol. Microbiol.">
        <title>The Global Catalogue of Microorganisms (GCM) 10K type strain sequencing project: providing services to taxonomists for standard genome sequencing and annotation.</title>
        <authorList>
            <consortium name="The Broad Institute Genomics Platform"/>
            <consortium name="The Broad Institute Genome Sequencing Center for Infectious Disease"/>
            <person name="Wu L."/>
            <person name="Ma J."/>
        </authorList>
    </citation>
    <scope>NUCLEOTIDE SEQUENCE [LARGE SCALE GENOMIC DNA]</scope>
    <source>
        <strain evidence="2">DT92</strain>
    </source>
</reference>
<evidence type="ECO:0008006" key="3">
    <source>
        <dbReference type="Google" id="ProtNLM"/>
    </source>
</evidence>
<evidence type="ECO:0000313" key="2">
    <source>
        <dbReference type="Proteomes" id="UP001597344"/>
    </source>
</evidence>
<evidence type="ECO:0000313" key="1">
    <source>
        <dbReference type="EMBL" id="MFD2185459.1"/>
    </source>
</evidence>
<dbReference type="Proteomes" id="UP001597344">
    <property type="component" value="Unassembled WGS sequence"/>
</dbReference>
<sequence length="364" mass="43239">MANLEVIGLTKKMLRQAIDQNTYWEDTLAPMPKSKALWLISNNRIEDNDYCGVIGYEDKKMISFIFMFPDIVNTGFNKTNKAYWMIAWWVHPKFKDTVLGTYIYNEAVNFADQQILIKSYAENVTTFYQKQPFTVIASRLRHTIFFSLDSTMLIGRFRFLKSFKFLLERVDALTYSMIKLLNKSRFKKNTKTLSYDYMSHINNDTWEFIEPLCKKDLIHKTKDYINWQIDNSQYMQTPVSSKFPYKALQTGISNNIHIHNLNVIKDSEIIAFISYIINFNEFNVKYFLVKEEDNYDLCVDALMENFYKVKTKFIFTDDTTLSDNITKRYKTIFTHRVLKKGLAHNKTRLDPENYTMLNRDGHFY</sequence>
<dbReference type="EMBL" id="JBHUHY010000002">
    <property type="protein sequence ID" value="MFD2185459.1"/>
    <property type="molecule type" value="Genomic_DNA"/>
</dbReference>
<dbReference type="SUPFAM" id="SSF55729">
    <property type="entry name" value="Acyl-CoA N-acyltransferases (Nat)"/>
    <property type="match status" value="1"/>
</dbReference>
<proteinExistence type="predicted"/>
<name>A0ABW5AR50_9FLAO</name>
<accession>A0ABW5AR50</accession>
<dbReference type="RefSeq" id="WP_378318421.1">
    <property type="nucleotide sequence ID" value="NZ_JBHUHY010000002.1"/>
</dbReference>